<dbReference type="Proteomes" id="UP000550787">
    <property type="component" value="Unassembled WGS sequence"/>
</dbReference>
<evidence type="ECO:0000259" key="5">
    <source>
        <dbReference type="Pfam" id="PF01343"/>
    </source>
</evidence>
<dbReference type="PANTHER" id="PTHR33209">
    <property type="entry name" value="PROTEASE 4"/>
    <property type="match status" value="1"/>
</dbReference>
<dbReference type="Gene3D" id="3.90.226.10">
    <property type="entry name" value="2-enoyl-CoA Hydratase, Chain A, domain 1"/>
    <property type="match status" value="1"/>
</dbReference>
<evidence type="ECO:0000256" key="4">
    <source>
        <dbReference type="ARBA" id="ARBA00022825"/>
    </source>
</evidence>
<dbReference type="RefSeq" id="WP_183116088.1">
    <property type="nucleotide sequence ID" value="NZ_JABEQG010000026.1"/>
</dbReference>
<evidence type="ECO:0000256" key="1">
    <source>
        <dbReference type="ARBA" id="ARBA00008683"/>
    </source>
</evidence>
<evidence type="ECO:0000313" key="6">
    <source>
        <dbReference type="EMBL" id="MBB2157208.1"/>
    </source>
</evidence>
<dbReference type="GO" id="GO:0008236">
    <property type="term" value="F:serine-type peptidase activity"/>
    <property type="evidence" value="ECO:0007669"/>
    <property type="project" value="UniProtKB-KW"/>
</dbReference>
<evidence type="ECO:0000313" key="7">
    <source>
        <dbReference type="Proteomes" id="UP000550787"/>
    </source>
</evidence>
<keyword evidence="4" id="KW-0720">Serine protease</keyword>
<accession>A0A7W4I6K8</accession>
<sequence>MKHMILTQRLLGRPLALSADRTAVIRQMLAMGADDMALFGAWESDDGTRRPYDLVAGVAVIRISGVLMPGSGGSWWWDAVTFYGDIDAALRQALADDAVRGIALHVDSPGGTVAQCFDLGDRIYAARSTKPIVAIVDEAAYSAAYALASAAGTIIVPRTGGVGSIGVVGMHVDITGMLDKAGIKVTTFQFGARKTDSYPTTPLTDAATAGFQAEIDELGELFVATVARNRAIPADRVRDTQAACFLGQHGMDAGLADAVMSADDAMAAFIASLD</sequence>
<dbReference type="AlphaFoldDB" id="A0A7W4I6K8"/>
<keyword evidence="3" id="KW-0378">Hydrolase</keyword>
<dbReference type="InterPro" id="IPR002142">
    <property type="entry name" value="Peptidase_S49"/>
</dbReference>
<keyword evidence="2" id="KW-0645">Protease</keyword>
<dbReference type="PANTHER" id="PTHR33209:SF1">
    <property type="entry name" value="PEPTIDASE S49 DOMAIN-CONTAINING PROTEIN"/>
    <property type="match status" value="1"/>
</dbReference>
<evidence type="ECO:0000256" key="3">
    <source>
        <dbReference type="ARBA" id="ARBA00022801"/>
    </source>
</evidence>
<gene>
    <name evidence="6" type="ORF">HLH33_12955</name>
</gene>
<dbReference type="Pfam" id="PF01343">
    <property type="entry name" value="Peptidase_S49"/>
    <property type="match status" value="1"/>
</dbReference>
<dbReference type="EMBL" id="JABEQG010000026">
    <property type="protein sequence ID" value="MBB2157208.1"/>
    <property type="molecule type" value="Genomic_DNA"/>
</dbReference>
<dbReference type="GO" id="GO:0006508">
    <property type="term" value="P:proteolysis"/>
    <property type="evidence" value="ECO:0007669"/>
    <property type="project" value="UniProtKB-KW"/>
</dbReference>
<protein>
    <submittedName>
        <fullName evidence="6">S49 family peptidase</fullName>
    </submittedName>
</protein>
<reference evidence="6 7" key="1">
    <citation type="submission" date="2020-04" db="EMBL/GenBank/DDBJ databases">
        <title>Description of novel Gluconacetobacter.</title>
        <authorList>
            <person name="Sombolestani A."/>
        </authorList>
    </citation>
    <scope>NUCLEOTIDE SEQUENCE [LARGE SCALE GENOMIC DNA]</scope>
    <source>
        <strain evidence="6 7">LMG 7603</strain>
    </source>
</reference>
<dbReference type="InterPro" id="IPR029045">
    <property type="entry name" value="ClpP/crotonase-like_dom_sf"/>
</dbReference>
<proteinExistence type="inferred from homology"/>
<dbReference type="SUPFAM" id="SSF52096">
    <property type="entry name" value="ClpP/crotonase"/>
    <property type="match status" value="1"/>
</dbReference>
<organism evidence="6 7">
    <name type="scientific">Gluconacetobacter diazotrophicus</name>
    <name type="common">Acetobacter diazotrophicus</name>
    <dbReference type="NCBI Taxonomy" id="33996"/>
    <lineage>
        <taxon>Bacteria</taxon>
        <taxon>Pseudomonadati</taxon>
        <taxon>Pseudomonadota</taxon>
        <taxon>Alphaproteobacteria</taxon>
        <taxon>Acetobacterales</taxon>
        <taxon>Acetobacteraceae</taxon>
        <taxon>Gluconacetobacter</taxon>
    </lineage>
</organism>
<comment type="similarity">
    <text evidence="1">Belongs to the peptidase S49 family.</text>
</comment>
<name>A0A7W4I6K8_GLUDI</name>
<dbReference type="CDD" id="cd07022">
    <property type="entry name" value="S49_Sppa_36K_type"/>
    <property type="match status" value="1"/>
</dbReference>
<dbReference type="InterPro" id="IPR033855">
    <property type="entry name" value="Protein_C"/>
</dbReference>
<comment type="caution">
    <text evidence="6">The sequence shown here is derived from an EMBL/GenBank/DDBJ whole genome shotgun (WGS) entry which is preliminary data.</text>
</comment>
<feature type="domain" description="Peptidase S49" evidence="5">
    <location>
        <begin position="127"/>
        <end position="267"/>
    </location>
</feature>
<evidence type="ECO:0000256" key="2">
    <source>
        <dbReference type="ARBA" id="ARBA00022670"/>
    </source>
</evidence>